<organism evidence="4 5">
    <name type="scientific">Flavonifractor plautii</name>
    <name type="common">Fusobacterium plautii</name>
    <dbReference type="NCBI Taxonomy" id="292800"/>
    <lineage>
        <taxon>Bacteria</taxon>
        <taxon>Bacillati</taxon>
        <taxon>Bacillota</taxon>
        <taxon>Clostridia</taxon>
        <taxon>Eubacteriales</taxon>
        <taxon>Oscillospiraceae</taxon>
        <taxon>Flavonifractor</taxon>
    </lineage>
</organism>
<dbReference type="Proteomes" id="UP000434475">
    <property type="component" value="Unassembled WGS sequence"/>
</dbReference>
<name>A0A6I2QWK1_FLAPL</name>
<accession>A0A6I2QWK1</accession>
<evidence type="ECO:0000256" key="1">
    <source>
        <dbReference type="ARBA" id="ARBA00023125"/>
    </source>
</evidence>
<protein>
    <submittedName>
        <fullName evidence="4">TetR family transcriptional regulator</fullName>
    </submittedName>
</protein>
<reference evidence="4 5" key="1">
    <citation type="journal article" date="2019" name="Nat. Med.">
        <title>A library of human gut bacterial isolates paired with longitudinal multiomics data enables mechanistic microbiome research.</title>
        <authorList>
            <person name="Poyet M."/>
            <person name="Groussin M."/>
            <person name="Gibbons S.M."/>
            <person name="Avila-Pacheco J."/>
            <person name="Jiang X."/>
            <person name="Kearney S.M."/>
            <person name="Perrotta A.R."/>
            <person name="Berdy B."/>
            <person name="Zhao S."/>
            <person name="Lieberman T.D."/>
            <person name="Swanson P.K."/>
            <person name="Smith M."/>
            <person name="Roesemann S."/>
            <person name="Alexander J.E."/>
            <person name="Rich S.A."/>
            <person name="Livny J."/>
            <person name="Vlamakis H."/>
            <person name="Clish C."/>
            <person name="Bullock K."/>
            <person name="Deik A."/>
            <person name="Scott J."/>
            <person name="Pierce K.A."/>
            <person name="Xavier R.J."/>
            <person name="Alm E.J."/>
        </authorList>
    </citation>
    <scope>NUCLEOTIDE SEQUENCE [LARGE SCALE GENOMIC DNA]</scope>
    <source>
        <strain evidence="4 5">BIOML-A2</strain>
    </source>
</reference>
<dbReference type="SUPFAM" id="SSF46689">
    <property type="entry name" value="Homeodomain-like"/>
    <property type="match status" value="1"/>
</dbReference>
<sequence length="203" mass="23407">MLHFFPSQNKERIPLKQTSQPREDLRQRRTRKLLADALLSLLEERPLSEISVVDICQRAMVHRTTFYAHFDDKLALLRYAVDELQKYFEPVDPSLDPRTGPREYFMVLFHNALSFLKSHRGMFLTVQGAAEFYVLDEIITDALKQKLSESAPAAGFDPELTARFYAGGLLALIRWWLSSGADVPDEVLLRHVEHFIPQPELPV</sequence>
<evidence type="ECO:0000256" key="2">
    <source>
        <dbReference type="PROSITE-ProRule" id="PRU00335"/>
    </source>
</evidence>
<evidence type="ECO:0000313" key="5">
    <source>
        <dbReference type="Proteomes" id="UP000434475"/>
    </source>
</evidence>
<dbReference type="PANTHER" id="PTHR43479:SF7">
    <property type="entry name" value="TETR-FAMILY TRANSCRIPTIONAL REGULATOR"/>
    <property type="match status" value="1"/>
</dbReference>
<dbReference type="PANTHER" id="PTHR43479">
    <property type="entry name" value="ACREF/ENVCD OPERON REPRESSOR-RELATED"/>
    <property type="match status" value="1"/>
</dbReference>
<comment type="caution">
    <text evidence="4">The sequence shown here is derived from an EMBL/GenBank/DDBJ whole genome shotgun (WGS) entry which is preliminary data.</text>
</comment>
<dbReference type="EMBL" id="WKPR01000004">
    <property type="protein sequence ID" value="MSB18728.1"/>
    <property type="molecule type" value="Genomic_DNA"/>
</dbReference>
<evidence type="ECO:0000259" key="3">
    <source>
        <dbReference type="PROSITE" id="PS50977"/>
    </source>
</evidence>
<dbReference type="InterPro" id="IPR009057">
    <property type="entry name" value="Homeodomain-like_sf"/>
</dbReference>
<dbReference type="Pfam" id="PF00440">
    <property type="entry name" value="TetR_N"/>
    <property type="match status" value="1"/>
</dbReference>
<evidence type="ECO:0000313" key="4">
    <source>
        <dbReference type="EMBL" id="MSB18728.1"/>
    </source>
</evidence>
<keyword evidence="1 2" id="KW-0238">DNA-binding</keyword>
<gene>
    <name evidence="4" type="ORF">GKE97_04255</name>
</gene>
<dbReference type="PROSITE" id="PS50977">
    <property type="entry name" value="HTH_TETR_2"/>
    <property type="match status" value="1"/>
</dbReference>
<feature type="domain" description="HTH tetR-type" evidence="3">
    <location>
        <begin position="28"/>
        <end position="88"/>
    </location>
</feature>
<dbReference type="AlphaFoldDB" id="A0A6I2QWK1"/>
<dbReference type="InterPro" id="IPR001647">
    <property type="entry name" value="HTH_TetR"/>
</dbReference>
<dbReference type="InterPro" id="IPR050624">
    <property type="entry name" value="HTH-type_Tx_Regulator"/>
</dbReference>
<proteinExistence type="predicted"/>
<dbReference type="Gene3D" id="1.10.357.10">
    <property type="entry name" value="Tetracycline Repressor, domain 2"/>
    <property type="match status" value="1"/>
</dbReference>
<dbReference type="GO" id="GO:0003677">
    <property type="term" value="F:DNA binding"/>
    <property type="evidence" value="ECO:0007669"/>
    <property type="project" value="UniProtKB-UniRule"/>
</dbReference>
<feature type="DNA-binding region" description="H-T-H motif" evidence="2">
    <location>
        <begin position="51"/>
        <end position="70"/>
    </location>
</feature>